<gene>
    <name evidence="3" type="ORF">NP233_g7445</name>
</gene>
<proteinExistence type="predicted"/>
<name>A0AAD5VRV8_9AGAR</name>
<dbReference type="EMBL" id="JANIEX010000543">
    <property type="protein sequence ID" value="KAJ3565747.1"/>
    <property type="molecule type" value="Genomic_DNA"/>
</dbReference>
<evidence type="ECO:0000313" key="4">
    <source>
        <dbReference type="Proteomes" id="UP001213000"/>
    </source>
</evidence>
<dbReference type="Proteomes" id="UP001213000">
    <property type="component" value="Unassembled WGS sequence"/>
</dbReference>
<feature type="region of interest" description="Disordered" evidence="1">
    <location>
        <begin position="1"/>
        <end position="25"/>
    </location>
</feature>
<protein>
    <submittedName>
        <fullName evidence="3">Uncharacterized protein</fullName>
    </submittedName>
</protein>
<keyword evidence="4" id="KW-1185">Reference proteome</keyword>
<feature type="compositionally biased region" description="Basic and acidic residues" evidence="1">
    <location>
        <begin position="1"/>
        <end position="12"/>
    </location>
</feature>
<keyword evidence="2" id="KW-0812">Transmembrane</keyword>
<reference evidence="3" key="1">
    <citation type="submission" date="2022-07" db="EMBL/GenBank/DDBJ databases">
        <title>Genome Sequence of Leucocoprinus birnbaumii.</title>
        <authorList>
            <person name="Buettner E."/>
        </authorList>
    </citation>
    <scope>NUCLEOTIDE SEQUENCE</scope>
    <source>
        <strain evidence="3">VT141</strain>
    </source>
</reference>
<evidence type="ECO:0000313" key="3">
    <source>
        <dbReference type="EMBL" id="KAJ3565747.1"/>
    </source>
</evidence>
<comment type="caution">
    <text evidence="3">The sequence shown here is derived from an EMBL/GenBank/DDBJ whole genome shotgun (WGS) entry which is preliminary data.</text>
</comment>
<evidence type="ECO:0000256" key="2">
    <source>
        <dbReference type="SAM" id="Phobius"/>
    </source>
</evidence>
<accession>A0AAD5VRV8</accession>
<feature type="transmembrane region" description="Helical" evidence="2">
    <location>
        <begin position="62"/>
        <end position="82"/>
    </location>
</feature>
<sequence length="118" mass="12860">MRQREVTEDEVRGFTLQKPSDPSEENLCHKNSIGWNCSLLNLASFNLVVVRTLRLQEIKMKSFGAVTAVIACLFAVTMASPVPNPDGPIPCPTSWPKIFGIGPVCTPVDPTPTTSPSY</sequence>
<keyword evidence="2" id="KW-1133">Transmembrane helix</keyword>
<organism evidence="3 4">
    <name type="scientific">Leucocoprinus birnbaumii</name>
    <dbReference type="NCBI Taxonomy" id="56174"/>
    <lineage>
        <taxon>Eukaryota</taxon>
        <taxon>Fungi</taxon>
        <taxon>Dikarya</taxon>
        <taxon>Basidiomycota</taxon>
        <taxon>Agaricomycotina</taxon>
        <taxon>Agaricomycetes</taxon>
        <taxon>Agaricomycetidae</taxon>
        <taxon>Agaricales</taxon>
        <taxon>Agaricineae</taxon>
        <taxon>Agaricaceae</taxon>
        <taxon>Leucocoprinus</taxon>
    </lineage>
</organism>
<evidence type="ECO:0000256" key="1">
    <source>
        <dbReference type="SAM" id="MobiDB-lite"/>
    </source>
</evidence>
<keyword evidence="2" id="KW-0472">Membrane</keyword>
<dbReference type="AlphaFoldDB" id="A0AAD5VRV8"/>